<evidence type="ECO:0000313" key="1">
    <source>
        <dbReference type="EMBL" id="CAG6628611.1"/>
    </source>
</evidence>
<dbReference type="AlphaFoldDB" id="A0A8D8QB63"/>
<proteinExistence type="predicted"/>
<sequence length="118" mass="13343">MDRIRAVDILQHNIPQGRQMLQPIRLDFKRTTPLLTLLGGQLPTLKCIHRQTSQEAHILNSPSQIVIPPPHCLHNTQGHRKQLPASNNTAWGTLLPRSILSPVNILQYLLQCQPNNTL</sequence>
<accession>A0A8D8QB63</accession>
<name>A0A8D8QB63_9HEMI</name>
<dbReference type="EMBL" id="HBUF01068256">
    <property type="protein sequence ID" value="CAG6628611.1"/>
    <property type="molecule type" value="Transcribed_RNA"/>
</dbReference>
<protein>
    <submittedName>
        <fullName evidence="1">Uncharacterized protein</fullName>
    </submittedName>
</protein>
<reference evidence="1" key="1">
    <citation type="submission" date="2021-05" db="EMBL/GenBank/DDBJ databases">
        <authorList>
            <person name="Alioto T."/>
            <person name="Alioto T."/>
            <person name="Gomez Garrido J."/>
        </authorList>
    </citation>
    <scope>NUCLEOTIDE SEQUENCE</scope>
</reference>
<organism evidence="1">
    <name type="scientific">Cacopsylla melanoneura</name>
    <dbReference type="NCBI Taxonomy" id="428564"/>
    <lineage>
        <taxon>Eukaryota</taxon>
        <taxon>Metazoa</taxon>
        <taxon>Ecdysozoa</taxon>
        <taxon>Arthropoda</taxon>
        <taxon>Hexapoda</taxon>
        <taxon>Insecta</taxon>
        <taxon>Pterygota</taxon>
        <taxon>Neoptera</taxon>
        <taxon>Paraneoptera</taxon>
        <taxon>Hemiptera</taxon>
        <taxon>Sternorrhyncha</taxon>
        <taxon>Psylloidea</taxon>
        <taxon>Psyllidae</taxon>
        <taxon>Psyllinae</taxon>
        <taxon>Cacopsylla</taxon>
    </lineage>
</organism>